<proteinExistence type="predicted"/>
<organism evidence="2 3">
    <name type="scientific">Angustibacter aerolatus</name>
    <dbReference type="NCBI Taxonomy" id="1162965"/>
    <lineage>
        <taxon>Bacteria</taxon>
        <taxon>Bacillati</taxon>
        <taxon>Actinomycetota</taxon>
        <taxon>Actinomycetes</taxon>
        <taxon>Kineosporiales</taxon>
        <taxon>Kineosporiaceae</taxon>
    </lineage>
</organism>
<feature type="region of interest" description="Disordered" evidence="1">
    <location>
        <begin position="101"/>
        <end position="132"/>
    </location>
</feature>
<reference evidence="3" key="1">
    <citation type="journal article" date="2019" name="Int. J. Syst. Evol. Microbiol.">
        <title>The Global Catalogue of Microorganisms (GCM) 10K type strain sequencing project: providing services to taxonomists for standard genome sequencing and annotation.</title>
        <authorList>
            <consortium name="The Broad Institute Genomics Platform"/>
            <consortium name="The Broad Institute Genome Sequencing Center for Infectious Disease"/>
            <person name="Wu L."/>
            <person name="Ma J."/>
        </authorList>
    </citation>
    <scope>NUCLEOTIDE SEQUENCE [LARGE SCALE GENOMIC DNA]</scope>
    <source>
        <strain evidence="3">NBRC 108730</strain>
    </source>
</reference>
<evidence type="ECO:0000313" key="2">
    <source>
        <dbReference type="EMBL" id="GMA89374.1"/>
    </source>
</evidence>
<evidence type="ECO:0000256" key="1">
    <source>
        <dbReference type="SAM" id="MobiDB-lite"/>
    </source>
</evidence>
<keyword evidence="3" id="KW-1185">Reference proteome</keyword>
<evidence type="ECO:0000313" key="3">
    <source>
        <dbReference type="Proteomes" id="UP001157017"/>
    </source>
</evidence>
<gene>
    <name evidence="2" type="ORF">GCM10025868_46240</name>
</gene>
<dbReference type="EMBL" id="BSUZ01000001">
    <property type="protein sequence ID" value="GMA89374.1"/>
    <property type="molecule type" value="Genomic_DNA"/>
</dbReference>
<accession>A0ABQ6JQF4</accession>
<protein>
    <submittedName>
        <fullName evidence="2">Uncharacterized protein</fullName>
    </submittedName>
</protein>
<sequence length="132" mass="14677">MPWCGTSRRRSPRAGGALSTSLRALLASDAPFVPDGRVAAERLLTHPEAHVNLRTRAVLRLIEGFDRTEVVDATPAQRAASRRRRAPEVFPFDRVFGRVPRGTLRRDERRPRRPARCGCGSSSRPTAARPAR</sequence>
<name>A0ABQ6JQF4_9ACTN</name>
<comment type="caution">
    <text evidence="2">The sequence shown here is derived from an EMBL/GenBank/DDBJ whole genome shotgun (WGS) entry which is preliminary data.</text>
</comment>
<dbReference type="Proteomes" id="UP001157017">
    <property type="component" value="Unassembled WGS sequence"/>
</dbReference>